<dbReference type="Gene3D" id="1.10.1470.10">
    <property type="entry name" value="YjbJ"/>
    <property type="match status" value="1"/>
</dbReference>
<evidence type="ECO:0000259" key="2">
    <source>
        <dbReference type="Pfam" id="PF05532"/>
    </source>
</evidence>
<organism evidence="3 4">
    <name type="scientific">Candidatus Paracaedimonas acanthamoebae</name>
    <dbReference type="NCBI Taxonomy" id="244581"/>
    <lineage>
        <taxon>Bacteria</taxon>
        <taxon>Pseudomonadati</taxon>
        <taxon>Pseudomonadota</taxon>
        <taxon>Alphaproteobacteria</taxon>
        <taxon>Holosporales</taxon>
        <taxon>Caedimonadaceae</taxon>
        <taxon>Candidatus Paracaedimonas</taxon>
    </lineage>
</organism>
<sequence length="68" mass="7900">MTYTTDKLTGKWNQIVGSIKETWGDLTDHDLEKVKGKKDQLIGLIQEKYGSAKEEVEHKINEWLDKTH</sequence>
<dbReference type="InterPro" id="IPR050423">
    <property type="entry name" value="UPF0337_stress_rsp"/>
</dbReference>
<dbReference type="AlphaFoldDB" id="A0A8J7PN45"/>
<dbReference type="PIRSF" id="PIRSF039008">
    <property type="entry name" value="YjbJ"/>
    <property type="match status" value="1"/>
</dbReference>
<dbReference type="InterPro" id="IPR036629">
    <property type="entry name" value="YjbJ_sf"/>
</dbReference>
<evidence type="ECO:0000256" key="1">
    <source>
        <dbReference type="ARBA" id="ARBA00009129"/>
    </source>
</evidence>
<dbReference type="EMBL" id="JAFKGL010000035">
    <property type="protein sequence ID" value="MBN9413708.1"/>
    <property type="molecule type" value="Genomic_DNA"/>
</dbReference>
<dbReference type="PANTHER" id="PTHR34977">
    <property type="entry name" value="UPF0337 PROTEIN YJBJ"/>
    <property type="match status" value="1"/>
</dbReference>
<dbReference type="PANTHER" id="PTHR34977:SF1">
    <property type="entry name" value="UPF0337 PROTEIN YJBJ"/>
    <property type="match status" value="1"/>
</dbReference>
<protein>
    <submittedName>
        <fullName evidence="3">CsbD family protein</fullName>
    </submittedName>
</protein>
<dbReference type="InterPro" id="IPR026042">
    <property type="entry name" value="YjbJ"/>
</dbReference>
<name>A0A8J7PN45_9PROT</name>
<evidence type="ECO:0000313" key="4">
    <source>
        <dbReference type="Proteomes" id="UP000664414"/>
    </source>
</evidence>
<evidence type="ECO:0000313" key="3">
    <source>
        <dbReference type="EMBL" id="MBN9413708.1"/>
    </source>
</evidence>
<comment type="similarity">
    <text evidence="1">Belongs to the UPF0337 (CsbD) family.</text>
</comment>
<feature type="domain" description="CsbD-like" evidence="2">
    <location>
        <begin position="6"/>
        <end position="58"/>
    </location>
</feature>
<accession>A0A8J7PN45</accession>
<dbReference type="Proteomes" id="UP000664414">
    <property type="component" value="Unassembled WGS sequence"/>
</dbReference>
<dbReference type="InterPro" id="IPR008462">
    <property type="entry name" value="CsbD"/>
</dbReference>
<dbReference type="SUPFAM" id="SSF69047">
    <property type="entry name" value="Hypothetical protein YjbJ"/>
    <property type="match status" value="1"/>
</dbReference>
<comment type="caution">
    <text evidence="3">The sequence shown here is derived from an EMBL/GenBank/DDBJ whole genome shotgun (WGS) entry which is preliminary data.</text>
</comment>
<reference evidence="3" key="1">
    <citation type="submission" date="2021-02" db="EMBL/GenBank/DDBJ databases">
        <title>Thiocyanate and organic carbon inputs drive convergent selection for specific autotrophic Afipia and Thiobacillus strains within complex microbiomes.</title>
        <authorList>
            <person name="Huddy R.J."/>
            <person name="Sachdeva R."/>
            <person name="Kadzinga F."/>
            <person name="Kantor R.S."/>
            <person name="Harrison S.T.L."/>
            <person name="Banfield J.F."/>
        </authorList>
    </citation>
    <scope>NUCLEOTIDE SEQUENCE</scope>
    <source>
        <strain evidence="3">SCN18_10_11_15_R4_P_38_20</strain>
    </source>
</reference>
<gene>
    <name evidence="3" type="ORF">J0H12_07315</name>
</gene>
<dbReference type="Pfam" id="PF05532">
    <property type="entry name" value="CsbD"/>
    <property type="match status" value="1"/>
</dbReference>
<proteinExistence type="inferred from homology"/>